<evidence type="ECO:0000256" key="5">
    <source>
        <dbReference type="ARBA" id="ARBA00022801"/>
    </source>
</evidence>
<dbReference type="InterPro" id="IPR017853">
    <property type="entry name" value="GH"/>
</dbReference>
<comment type="function">
    <text evidence="1">Alpha-L-fucosidase is responsible for hydrolyzing the alpha-1,6-linked fucose joined to the reducing-end N-acetylglucosamine of the carbohydrate moieties of glycoproteins.</text>
</comment>
<evidence type="ECO:0000256" key="4">
    <source>
        <dbReference type="ARBA" id="ARBA00022729"/>
    </source>
</evidence>
<name>A0A3A3EHV7_9GAMM</name>
<dbReference type="PIRSF" id="PIRSF001092">
    <property type="entry name" value="Alpha-L-fucosidase"/>
    <property type="match status" value="1"/>
</dbReference>
<comment type="caution">
    <text evidence="9">The sequence shown here is derived from an EMBL/GenBank/DDBJ whole genome shotgun (WGS) entry which is preliminary data.</text>
</comment>
<evidence type="ECO:0000259" key="8">
    <source>
        <dbReference type="Pfam" id="PF01120"/>
    </source>
</evidence>
<gene>
    <name evidence="9" type="ORF">D4741_15270</name>
</gene>
<dbReference type="GO" id="GO:0005764">
    <property type="term" value="C:lysosome"/>
    <property type="evidence" value="ECO:0007669"/>
    <property type="project" value="TreeGrafter"/>
</dbReference>
<feature type="domain" description="Glycoside hydrolase family 29 N-terminal" evidence="8">
    <location>
        <begin position="35"/>
        <end position="363"/>
    </location>
</feature>
<dbReference type="PRINTS" id="PR00741">
    <property type="entry name" value="GLHYDRLASE29"/>
</dbReference>
<dbReference type="PANTHER" id="PTHR10030:SF37">
    <property type="entry name" value="ALPHA-L-FUCOSIDASE-RELATED"/>
    <property type="match status" value="1"/>
</dbReference>
<dbReference type="InterPro" id="IPR016286">
    <property type="entry name" value="FUC_metazoa-typ"/>
</dbReference>
<proteinExistence type="inferred from homology"/>
<keyword evidence="5" id="KW-0378">Hydrolase</keyword>
<dbReference type="GO" id="GO:0016139">
    <property type="term" value="P:glycoside catabolic process"/>
    <property type="evidence" value="ECO:0007669"/>
    <property type="project" value="TreeGrafter"/>
</dbReference>
<feature type="chain" id="PRO_5017322873" description="alpha-L-fucosidase" evidence="7">
    <location>
        <begin position="26"/>
        <end position="453"/>
    </location>
</feature>
<dbReference type="EMBL" id="QYSE01000003">
    <property type="protein sequence ID" value="RJF34736.1"/>
    <property type="molecule type" value="Genomic_DNA"/>
</dbReference>
<accession>A0A3A3EHV7</accession>
<dbReference type="SMART" id="SM00812">
    <property type="entry name" value="Alpha_L_fucos"/>
    <property type="match status" value="1"/>
</dbReference>
<evidence type="ECO:0000256" key="3">
    <source>
        <dbReference type="ARBA" id="ARBA00012662"/>
    </source>
</evidence>
<organism evidence="9 10">
    <name type="scientific">Pseudoalteromonas gelatinilytica</name>
    <dbReference type="NCBI Taxonomy" id="1703256"/>
    <lineage>
        <taxon>Bacteria</taxon>
        <taxon>Pseudomonadati</taxon>
        <taxon>Pseudomonadota</taxon>
        <taxon>Gammaproteobacteria</taxon>
        <taxon>Alteromonadales</taxon>
        <taxon>Pseudoalteromonadaceae</taxon>
        <taxon>Pseudoalteromonas</taxon>
    </lineage>
</organism>
<dbReference type="Proteomes" id="UP000265938">
    <property type="component" value="Unassembled WGS sequence"/>
</dbReference>
<evidence type="ECO:0000313" key="10">
    <source>
        <dbReference type="Proteomes" id="UP000265938"/>
    </source>
</evidence>
<dbReference type="PANTHER" id="PTHR10030">
    <property type="entry name" value="ALPHA-L-FUCOSIDASE"/>
    <property type="match status" value="1"/>
</dbReference>
<dbReference type="GO" id="GO:0006004">
    <property type="term" value="P:fucose metabolic process"/>
    <property type="evidence" value="ECO:0007669"/>
    <property type="project" value="InterPro"/>
</dbReference>
<sequence length="453" mass="52001">MRYKVRTFNCVLINLLLVFSSLGHAGTGVAIDPDKAQAYTPAPENLKARERFQDNKFGIFLHWGLYSQLGGVGSPYGAEWIMEDLRISGPKYQRLAEFFNPTGFDAEQWVKAFKEAGAKYIVITSKHHDGFSMYDSKISNFDIVDSTPYKKDPIKELANSAQKHGLQLFFYYSQLDWHHPDYYPWGRTGHYTKREKSGDWEKYLQFQDAQLKELLTQYGPIGGIWFDGWWDQEDSHNWDNWQLQRTYKMIHELQPATLIVNNHHRFTVPGEDYQGFEQQLPTNQERLGKLPLEMAQTMNGSWGFSLTDDNYKTTKELVQTLVSAAGRNANYLLNTGPMPNGKIQPENLKTFAEIGQWLKVFGKSIYGTRGGPISPQNWGVSTHNNESIFIHILNWQADTLSIELATPIKSATNLKTSKPVNFKQVEGVITFENLTFDNEEYVQVIELTLKPND</sequence>
<protein>
    <recommendedName>
        <fullName evidence="3">alpha-L-fucosidase</fullName>
        <ecNumber evidence="3">3.2.1.51</ecNumber>
    </recommendedName>
</protein>
<keyword evidence="6" id="KW-0326">Glycosidase</keyword>
<dbReference type="Pfam" id="PF01120">
    <property type="entry name" value="Alpha_L_fucos"/>
    <property type="match status" value="1"/>
</dbReference>
<keyword evidence="4 7" id="KW-0732">Signal</keyword>
<evidence type="ECO:0000313" key="9">
    <source>
        <dbReference type="EMBL" id="RJF34736.1"/>
    </source>
</evidence>
<evidence type="ECO:0000256" key="1">
    <source>
        <dbReference type="ARBA" id="ARBA00004071"/>
    </source>
</evidence>
<dbReference type="AlphaFoldDB" id="A0A3A3EHV7"/>
<feature type="signal peptide" evidence="7">
    <location>
        <begin position="1"/>
        <end position="25"/>
    </location>
</feature>
<evidence type="ECO:0000256" key="2">
    <source>
        <dbReference type="ARBA" id="ARBA00007951"/>
    </source>
</evidence>
<dbReference type="InterPro" id="IPR000933">
    <property type="entry name" value="Glyco_hydro_29"/>
</dbReference>
<dbReference type="EC" id="3.2.1.51" evidence="3"/>
<dbReference type="GO" id="GO:0004560">
    <property type="term" value="F:alpha-L-fucosidase activity"/>
    <property type="evidence" value="ECO:0007669"/>
    <property type="project" value="InterPro"/>
</dbReference>
<dbReference type="SUPFAM" id="SSF51445">
    <property type="entry name" value="(Trans)glycosidases"/>
    <property type="match status" value="1"/>
</dbReference>
<evidence type="ECO:0000256" key="7">
    <source>
        <dbReference type="SAM" id="SignalP"/>
    </source>
</evidence>
<evidence type="ECO:0000256" key="6">
    <source>
        <dbReference type="ARBA" id="ARBA00023295"/>
    </source>
</evidence>
<dbReference type="Gene3D" id="3.20.20.80">
    <property type="entry name" value="Glycosidases"/>
    <property type="match status" value="1"/>
</dbReference>
<dbReference type="InterPro" id="IPR057739">
    <property type="entry name" value="Glyco_hydro_29_N"/>
</dbReference>
<reference evidence="9 10" key="1">
    <citation type="submission" date="2018-09" db="EMBL/GenBank/DDBJ databases">
        <title>Identification of marine bacteria producing industrial enzymes.</title>
        <authorList>
            <person name="Cheng T.H."/>
            <person name="Saidin J."/>
            <person name="Muhd D.D."/>
            <person name="Isa M.N.M."/>
            <person name="Bakar M.F.A."/>
            <person name="Ismail N."/>
        </authorList>
    </citation>
    <scope>NUCLEOTIDE SEQUENCE [LARGE SCALE GENOMIC DNA]</scope>
    <source>
        <strain evidence="9 10">MNAD 1.6</strain>
    </source>
</reference>
<comment type="similarity">
    <text evidence="2">Belongs to the glycosyl hydrolase 29 family.</text>
</comment>